<evidence type="ECO:0000313" key="3">
    <source>
        <dbReference type="EMBL" id="KAF8378669.1"/>
    </source>
</evidence>
<gene>
    <name evidence="3" type="ORF">HHK36_030018</name>
</gene>
<dbReference type="AlphaFoldDB" id="A0A834YFT3"/>
<organism evidence="3 4">
    <name type="scientific">Tetracentron sinense</name>
    <name type="common">Spur-leaf</name>
    <dbReference type="NCBI Taxonomy" id="13715"/>
    <lineage>
        <taxon>Eukaryota</taxon>
        <taxon>Viridiplantae</taxon>
        <taxon>Streptophyta</taxon>
        <taxon>Embryophyta</taxon>
        <taxon>Tracheophyta</taxon>
        <taxon>Spermatophyta</taxon>
        <taxon>Magnoliopsida</taxon>
        <taxon>Trochodendrales</taxon>
        <taxon>Trochodendraceae</taxon>
        <taxon>Tetracentron</taxon>
    </lineage>
</organism>
<protein>
    <submittedName>
        <fullName evidence="3">Uncharacterized protein</fullName>
    </submittedName>
</protein>
<proteinExistence type="predicted"/>
<evidence type="ECO:0000256" key="2">
    <source>
        <dbReference type="SAM" id="MobiDB-lite"/>
    </source>
</evidence>
<name>A0A834YFT3_TETSI</name>
<sequence length="194" mass="21938">MGRQTMRQSSTTPFTLCMKFAKLNNYRSSLGKKQTELWKYFMLTISTNLKEEITKLHSQGSSIADLEEQLENVQNSITKLVLSLPSNNEQSNNEESEKATPTKNEKGGDVSSREEGGTPCNQHSSSVNMRKMRKMLQNAAKENVRSIRAYVTELKECVAKLQSHKQLLVCKVLELKINEAAEYNLDSDDDVSEL</sequence>
<dbReference type="EMBL" id="JABCRI010000023">
    <property type="protein sequence ID" value="KAF8378669.1"/>
    <property type="molecule type" value="Genomic_DNA"/>
</dbReference>
<feature type="compositionally biased region" description="Polar residues" evidence="2">
    <location>
        <begin position="119"/>
        <end position="128"/>
    </location>
</feature>
<dbReference type="OrthoDB" id="1685046at2759"/>
<feature type="compositionally biased region" description="Basic and acidic residues" evidence="2">
    <location>
        <begin position="95"/>
        <end position="116"/>
    </location>
</feature>
<keyword evidence="1" id="KW-0175">Coiled coil</keyword>
<feature type="region of interest" description="Disordered" evidence="2">
    <location>
        <begin position="84"/>
        <end position="128"/>
    </location>
</feature>
<dbReference type="Proteomes" id="UP000655225">
    <property type="component" value="Unassembled WGS sequence"/>
</dbReference>
<reference evidence="3 4" key="1">
    <citation type="submission" date="2020-04" db="EMBL/GenBank/DDBJ databases">
        <title>Plant Genome Project.</title>
        <authorList>
            <person name="Zhang R.-G."/>
        </authorList>
    </citation>
    <scope>NUCLEOTIDE SEQUENCE [LARGE SCALE GENOMIC DNA]</scope>
    <source>
        <strain evidence="3">YNK0</strain>
        <tissue evidence="3">Leaf</tissue>
    </source>
</reference>
<keyword evidence="4" id="KW-1185">Reference proteome</keyword>
<evidence type="ECO:0000313" key="4">
    <source>
        <dbReference type="Proteomes" id="UP000655225"/>
    </source>
</evidence>
<evidence type="ECO:0000256" key="1">
    <source>
        <dbReference type="SAM" id="Coils"/>
    </source>
</evidence>
<accession>A0A834YFT3</accession>
<comment type="caution">
    <text evidence="3">The sequence shown here is derived from an EMBL/GenBank/DDBJ whole genome shotgun (WGS) entry which is preliminary data.</text>
</comment>
<feature type="coiled-coil region" evidence="1">
    <location>
        <begin position="56"/>
        <end position="83"/>
    </location>
</feature>